<sequence length="392" mass="45435">MLFFPFIARALLVTLHELGHAIPGMLFTKEKVTLYIGSYGDPEKNIDFRIGLLEVSLNYKNLWMRKGLCIAATKTLPLNQQLIYTAGGPVFPFLISLLLYCFPPRFESETGLELYSTCALIFMFVALLGLVFNLIPKSEPIELDNGQKVYNDGENIRRLLKYNDVISKYTHAMNLYKNNEYADAIILLDELLEKKELRISVYRLSIRVNMLVEDYEKAKRLDDIFTEEFQFNPQFQFNSGDYNNRGLIYEKIGSIDKAFEYFDKAIELDPNNINALNNKGYYLNFYHRYEEAVSVFDKAIEIDQSISFFYTHRALAKIKTGKADEGYLDIQEALKQEPDSAYNIKTLGIYYLDQGEADKALQFFLKAKELDFETANIEELILEAEKMKEQKK</sequence>
<feature type="transmembrane region" description="Helical" evidence="4">
    <location>
        <begin position="82"/>
        <end position="102"/>
    </location>
</feature>
<evidence type="ECO:0000313" key="5">
    <source>
        <dbReference type="EMBL" id="KFF02893.1"/>
    </source>
</evidence>
<comment type="caution">
    <text evidence="5">The sequence shown here is derived from an EMBL/GenBank/DDBJ whole genome shotgun (WGS) entry which is preliminary data.</text>
</comment>
<dbReference type="PANTHER" id="PTHR44858:SF1">
    <property type="entry name" value="UDP-N-ACETYLGLUCOSAMINE--PEPTIDE N-ACETYLGLUCOSAMINYLTRANSFERASE SPINDLY-RELATED"/>
    <property type="match status" value="1"/>
</dbReference>
<keyword evidence="4" id="KW-1133">Transmembrane helix</keyword>
<protein>
    <submittedName>
        <fullName evidence="5">Uncharacterized protein</fullName>
    </submittedName>
</protein>
<dbReference type="PROSITE" id="PS50293">
    <property type="entry name" value="TPR_REGION"/>
    <property type="match status" value="1"/>
</dbReference>
<dbReference type="Gene3D" id="1.25.40.10">
    <property type="entry name" value="Tetratricopeptide repeat domain"/>
    <property type="match status" value="1"/>
</dbReference>
<proteinExistence type="predicted"/>
<evidence type="ECO:0000256" key="3">
    <source>
        <dbReference type="PROSITE-ProRule" id="PRU00339"/>
    </source>
</evidence>
<evidence type="ECO:0000256" key="2">
    <source>
        <dbReference type="ARBA" id="ARBA00022803"/>
    </source>
</evidence>
<evidence type="ECO:0000313" key="6">
    <source>
        <dbReference type="Proteomes" id="UP000028715"/>
    </source>
</evidence>
<dbReference type="InterPro" id="IPR050498">
    <property type="entry name" value="Ycf3"/>
</dbReference>
<organism evidence="5 6">
    <name type="scientific">Flavobacterium reichenbachii</name>
    <dbReference type="NCBI Taxonomy" id="362418"/>
    <lineage>
        <taxon>Bacteria</taxon>
        <taxon>Pseudomonadati</taxon>
        <taxon>Bacteroidota</taxon>
        <taxon>Flavobacteriia</taxon>
        <taxon>Flavobacteriales</taxon>
        <taxon>Flavobacteriaceae</taxon>
        <taxon>Flavobacterium</taxon>
    </lineage>
</organism>
<feature type="repeat" description="TPR" evidence="3">
    <location>
        <begin position="239"/>
        <end position="272"/>
    </location>
</feature>
<evidence type="ECO:0000256" key="4">
    <source>
        <dbReference type="SAM" id="Phobius"/>
    </source>
</evidence>
<dbReference type="Pfam" id="PF13181">
    <property type="entry name" value="TPR_8"/>
    <property type="match status" value="2"/>
</dbReference>
<dbReference type="PROSITE" id="PS50005">
    <property type="entry name" value="TPR"/>
    <property type="match status" value="3"/>
</dbReference>
<feature type="repeat" description="TPR" evidence="3">
    <location>
        <begin position="341"/>
        <end position="374"/>
    </location>
</feature>
<reference evidence="5 6" key="1">
    <citation type="submission" date="2014-07" db="EMBL/GenBank/DDBJ databases">
        <title>Genome of Flavobacterium reichenbachii LMG 25512.</title>
        <authorList>
            <person name="Stropko S.J."/>
            <person name="Pipes S.E."/>
            <person name="Newman J.D."/>
        </authorList>
    </citation>
    <scope>NUCLEOTIDE SEQUENCE [LARGE SCALE GENOMIC DNA]</scope>
    <source>
        <strain evidence="5 6">LMG 25512</strain>
    </source>
</reference>
<feature type="transmembrane region" description="Helical" evidence="4">
    <location>
        <begin position="114"/>
        <end position="135"/>
    </location>
</feature>
<keyword evidence="1" id="KW-0677">Repeat</keyword>
<dbReference type="SMART" id="SM00028">
    <property type="entry name" value="TPR"/>
    <property type="match status" value="4"/>
</dbReference>
<dbReference type="eggNOG" id="COG0457">
    <property type="taxonomic scope" value="Bacteria"/>
</dbReference>
<keyword evidence="4" id="KW-0812">Transmembrane</keyword>
<evidence type="ECO:0000256" key="1">
    <source>
        <dbReference type="ARBA" id="ARBA00022737"/>
    </source>
</evidence>
<dbReference type="PANTHER" id="PTHR44858">
    <property type="entry name" value="TETRATRICOPEPTIDE REPEAT PROTEIN 6"/>
    <property type="match status" value="1"/>
</dbReference>
<dbReference type="STRING" id="362418.IW19_22295"/>
<dbReference type="SUPFAM" id="SSF48452">
    <property type="entry name" value="TPR-like"/>
    <property type="match status" value="1"/>
</dbReference>
<keyword evidence="4" id="KW-0472">Membrane</keyword>
<accession>A0A085ZEM9</accession>
<feature type="repeat" description="TPR" evidence="3">
    <location>
        <begin position="273"/>
        <end position="306"/>
    </location>
</feature>
<dbReference type="Pfam" id="PF00515">
    <property type="entry name" value="TPR_1"/>
    <property type="match status" value="1"/>
</dbReference>
<dbReference type="InterPro" id="IPR019734">
    <property type="entry name" value="TPR_rpt"/>
</dbReference>
<dbReference type="AlphaFoldDB" id="A0A085ZEM9"/>
<keyword evidence="6" id="KW-1185">Reference proteome</keyword>
<name>A0A085ZEM9_9FLAO</name>
<gene>
    <name evidence="5" type="ORF">IW19_22295</name>
</gene>
<dbReference type="EMBL" id="JPRL01000003">
    <property type="protein sequence ID" value="KFF02893.1"/>
    <property type="molecule type" value="Genomic_DNA"/>
</dbReference>
<keyword evidence="2 3" id="KW-0802">TPR repeat</keyword>
<dbReference type="Proteomes" id="UP000028715">
    <property type="component" value="Unassembled WGS sequence"/>
</dbReference>
<dbReference type="InterPro" id="IPR011990">
    <property type="entry name" value="TPR-like_helical_dom_sf"/>
</dbReference>